<evidence type="ECO:0000256" key="3">
    <source>
        <dbReference type="PROSITE-ProRule" id="PRU00504"/>
    </source>
</evidence>
<evidence type="ECO:0000256" key="2">
    <source>
        <dbReference type="PROSITE-ProRule" id="PRU00076"/>
    </source>
</evidence>
<dbReference type="RefSeq" id="XP_044547786.1">
    <property type="nucleotide sequence ID" value="XM_044695699.1"/>
</dbReference>
<reference evidence="5 6" key="1">
    <citation type="journal article" date="2018" name="BMC Genomics">
        <title>The genome of Naegleria lovaniensis, the basis for a comparative approach to unravel pathogenicity factors of the human pathogenic amoeba N. fowleri.</title>
        <authorList>
            <person name="Liechti N."/>
            <person name="Schurch N."/>
            <person name="Bruggmann R."/>
            <person name="Wittwer M."/>
        </authorList>
    </citation>
    <scope>NUCLEOTIDE SEQUENCE [LARGE SCALE GENOMIC DNA]</scope>
    <source>
        <strain evidence="5 6">ATCC 30569</strain>
    </source>
</reference>
<evidence type="ECO:0000313" key="6">
    <source>
        <dbReference type="Proteomes" id="UP000816034"/>
    </source>
</evidence>
<dbReference type="Gene3D" id="2.10.25.10">
    <property type="entry name" value="Laminin"/>
    <property type="match status" value="3"/>
</dbReference>
<feature type="repeat" description="NHL" evidence="3">
    <location>
        <begin position="12"/>
        <end position="42"/>
    </location>
</feature>
<dbReference type="PROSITE" id="PS00022">
    <property type="entry name" value="EGF_1"/>
    <property type="match status" value="2"/>
</dbReference>
<feature type="disulfide bond" evidence="2">
    <location>
        <begin position="126"/>
        <end position="135"/>
    </location>
</feature>
<dbReference type="PROSITE" id="PS01186">
    <property type="entry name" value="EGF_2"/>
    <property type="match status" value="1"/>
</dbReference>
<sequence>MISSSGWVQVLLNGPTSVVVNSKGDLFIADNGNQRIRKVSVEEGTITTIAGTSETNVVPNNDPRGIYHALTSPFSLTLHPNDDIIYFSDNGQVLQLNQPQRFGVDASNSSVCSGRGNCTNVQECECIQGWGGPNCQFPLCQNIRADSVNVCGGHGTCTSPDVCVCHDSTKYAGANCEIPKCFGQLATDPKVCTFGNGTCKGPDQCVCSSPWISGPECDSPVTCFDVPYHNSSSVCSGNGQCVSSNNCTCIPAFVGKACQLQTLANDATLKFNVSSVYAQDFVRLELNIPSYYYSLPYASQNMMAVFKVSYYHTLVFNRTIPKGSYSVAEDLKFQESTTVTAFAVIVDVDQQVQLNRFPLQTAPLSVLPSRNVQVSKATLSNWFVEVYLWKWLLVVIMFWFGFL</sequence>
<dbReference type="PROSITE" id="PS51125">
    <property type="entry name" value="NHL"/>
    <property type="match status" value="1"/>
</dbReference>
<comment type="caution">
    <text evidence="5">The sequence shown here is derived from an EMBL/GenBank/DDBJ whole genome shotgun (WGS) entry which is preliminary data.</text>
</comment>
<dbReference type="PANTHER" id="PTHR24044">
    <property type="entry name" value="NOTCH LIGAND FAMILY MEMBER"/>
    <property type="match status" value="1"/>
</dbReference>
<proteinExistence type="predicted"/>
<keyword evidence="2" id="KW-1015">Disulfide bond</keyword>
<dbReference type="Proteomes" id="UP000816034">
    <property type="component" value="Unassembled WGS sequence"/>
</dbReference>
<keyword evidence="2" id="KW-0245">EGF-like domain</keyword>
<protein>
    <recommendedName>
        <fullName evidence="4">EGF-like domain-containing protein</fullName>
    </recommendedName>
</protein>
<dbReference type="GeneID" id="68098354"/>
<dbReference type="Gene3D" id="2.120.10.30">
    <property type="entry name" value="TolB, C-terminal domain"/>
    <property type="match status" value="1"/>
</dbReference>
<dbReference type="InterPro" id="IPR011042">
    <property type="entry name" value="6-blade_b-propeller_TolB-like"/>
</dbReference>
<dbReference type="InterPro" id="IPR000742">
    <property type="entry name" value="EGF"/>
</dbReference>
<evidence type="ECO:0000313" key="5">
    <source>
        <dbReference type="EMBL" id="KAG2382107.1"/>
    </source>
</evidence>
<keyword evidence="1" id="KW-0677">Repeat</keyword>
<dbReference type="AlphaFoldDB" id="A0AA88GPH6"/>
<evidence type="ECO:0000259" key="4">
    <source>
        <dbReference type="PROSITE" id="PS50026"/>
    </source>
</evidence>
<evidence type="ECO:0000256" key="1">
    <source>
        <dbReference type="ARBA" id="ARBA00022737"/>
    </source>
</evidence>
<dbReference type="PANTHER" id="PTHR24044:SF420">
    <property type="entry name" value="DELTA AND NOTCH-LIKE EPIDERMAL GROWTH FACTOR-RELATED RECEPTOR ISOFORM X1"/>
    <property type="match status" value="1"/>
</dbReference>
<accession>A0AA88GPH6</accession>
<feature type="disulfide bond" evidence="2">
    <location>
        <begin position="249"/>
        <end position="258"/>
    </location>
</feature>
<feature type="domain" description="EGF-like" evidence="4">
    <location>
        <begin position="225"/>
        <end position="259"/>
    </location>
</feature>
<dbReference type="EMBL" id="PYSW02000025">
    <property type="protein sequence ID" value="KAG2382107.1"/>
    <property type="molecule type" value="Genomic_DNA"/>
</dbReference>
<organism evidence="5 6">
    <name type="scientific">Naegleria lovaniensis</name>
    <name type="common">Amoeba</name>
    <dbReference type="NCBI Taxonomy" id="51637"/>
    <lineage>
        <taxon>Eukaryota</taxon>
        <taxon>Discoba</taxon>
        <taxon>Heterolobosea</taxon>
        <taxon>Tetramitia</taxon>
        <taxon>Eutetramitia</taxon>
        <taxon>Vahlkampfiidae</taxon>
        <taxon>Naegleria</taxon>
    </lineage>
</organism>
<dbReference type="PROSITE" id="PS50026">
    <property type="entry name" value="EGF_3"/>
    <property type="match status" value="2"/>
</dbReference>
<feature type="domain" description="EGF-like" evidence="4">
    <location>
        <begin position="103"/>
        <end position="136"/>
    </location>
</feature>
<gene>
    <name evidence="5" type="ORF">C9374_005899</name>
</gene>
<keyword evidence="6" id="KW-1185">Reference proteome</keyword>
<dbReference type="InterPro" id="IPR050906">
    <property type="entry name" value="Notch_signaling"/>
</dbReference>
<dbReference type="InterPro" id="IPR001258">
    <property type="entry name" value="NHL_repeat"/>
</dbReference>
<dbReference type="SUPFAM" id="SSF63825">
    <property type="entry name" value="YWTD domain"/>
    <property type="match status" value="1"/>
</dbReference>
<dbReference type="GO" id="GO:0005112">
    <property type="term" value="F:Notch binding"/>
    <property type="evidence" value="ECO:0007669"/>
    <property type="project" value="TreeGrafter"/>
</dbReference>
<name>A0AA88GPH6_NAELO</name>
<comment type="caution">
    <text evidence="2">Lacks conserved residue(s) required for the propagation of feature annotation.</text>
</comment>
<dbReference type="Pfam" id="PF01436">
    <property type="entry name" value="NHL"/>
    <property type="match status" value="1"/>
</dbReference>